<dbReference type="Gene3D" id="1.50.10.10">
    <property type="match status" value="1"/>
</dbReference>
<dbReference type="PANTHER" id="PTHR37469:SF2">
    <property type="entry name" value="CELLOBIONIC ACID PHOSPHORYLASE"/>
    <property type="match status" value="1"/>
</dbReference>
<dbReference type="InterPro" id="IPR037018">
    <property type="entry name" value="GH65_N"/>
</dbReference>
<keyword evidence="2" id="KW-0808">Transferase</keyword>
<proteinExistence type="predicted"/>
<dbReference type="Pfam" id="PF17167">
    <property type="entry name" value="Glyco_hydro_94"/>
    <property type="match status" value="1"/>
</dbReference>
<dbReference type="InterPro" id="IPR052047">
    <property type="entry name" value="GH94_Enzymes"/>
</dbReference>
<dbReference type="InterPro" id="IPR012341">
    <property type="entry name" value="6hp_glycosidase-like_sf"/>
</dbReference>
<evidence type="ECO:0000313" key="5">
    <source>
        <dbReference type="EMBL" id="MDT0595278.1"/>
    </source>
</evidence>
<evidence type="ECO:0000256" key="1">
    <source>
        <dbReference type="ARBA" id="ARBA00022676"/>
    </source>
</evidence>
<comment type="caution">
    <text evidence="5">The sequence shown here is derived from an EMBL/GenBank/DDBJ whole genome shotgun (WGS) entry which is preliminary data.</text>
</comment>
<protein>
    <submittedName>
        <fullName evidence="5">NdvB protein</fullName>
    </submittedName>
</protein>
<dbReference type="Pfam" id="PF06165">
    <property type="entry name" value="GH94_b-supersand"/>
    <property type="match status" value="1"/>
</dbReference>
<dbReference type="Proteomes" id="UP001253545">
    <property type="component" value="Unassembled WGS sequence"/>
</dbReference>
<dbReference type="EMBL" id="JAVRHX010000002">
    <property type="protein sequence ID" value="MDT0595278.1"/>
    <property type="molecule type" value="Genomic_DNA"/>
</dbReference>
<evidence type="ECO:0000313" key="6">
    <source>
        <dbReference type="Proteomes" id="UP001253545"/>
    </source>
</evidence>
<dbReference type="SUPFAM" id="SSF48208">
    <property type="entry name" value="Six-hairpin glycosidases"/>
    <property type="match status" value="1"/>
</dbReference>
<dbReference type="InterPro" id="IPR033432">
    <property type="entry name" value="GH94_catalytic"/>
</dbReference>
<evidence type="ECO:0000259" key="4">
    <source>
        <dbReference type="Pfam" id="PF17167"/>
    </source>
</evidence>
<keyword evidence="6" id="KW-1185">Reference proteome</keyword>
<keyword evidence="1" id="KW-0328">Glycosyltransferase</keyword>
<dbReference type="PANTHER" id="PTHR37469">
    <property type="entry name" value="CELLOBIONIC ACID PHOSPHORYLASE-RELATED"/>
    <property type="match status" value="1"/>
</dbReference>
<dbReference type="InterPro" id="IPR011013">
    <property type="entry name" value="Gal_mutarotase_sf_dom"/>
</dbReference>
<evidence type="ECO:0000259" key="3">
    <source>
        <dbReference type="Pfam" id="PF06165"/>
    </source>
</evidence>
<dbReference type="InterPro" id="IPR010383">
    <property type="entry name" value="Glyco_hydrolase_94_b-supersand"/>
</dbReference>
<name>A0ABU2ZRL4_9ALTE</name>
<sequence>MNVAVTQTIEGEFAMNNNIKSNNKALFTLDEDASEIKLHCPISMPDASGFLWNNNMMLQMNCRGYASAQHMQPEPAKYSYGQSIEAKTFMQPEHHYHASHPGRFFYIKVDDQHLFSLPYEPMRVSLDKFEFFQGTNNIGWRITQRGLHVEIKVKLAENDAIECWEMSVINQSHSQIKVDIYPCFSIGYTSWMNQSACFDESINGIIANYVTPYQKVEDYYKNKDFLDTTVLMTNASVLGYEAQLKAFEGEGGLHAPSALKQKKLANSVALYQTPVAVLHHQIVLPSAKEHNIKWLFGPAKNVEHANTLKKTYLSNTSSDKQDFVKPPAYLFSTQDKVFDNFVNTWLPRQIQYHSQSNRLTRDPQTRNFLQDHMASVLISPSHAKTHFLFALAQQHSNGAMPDGILLHPDAELKYINQIPHSDHNVWLFIFLDAYLQHSGDVNILNEQVGFSDLPTAHSVYEHLKLAAEYLYSQLDHRGLSLIQQGDWCDPMNMVGKEGKGVSFWLSLASAYAFGIFASIAKIQGELADNAHWLSRKTQLNDAVNQQGWDGQWYARGICDNGRIFGVAADKEGQIFLNPQSWAMLSHASKQQDLDLIFTAIDNKLKTPYGIAMLAPAYTQMDADIGRVTQKFPGSAENGSVYNHAASFYAFALFKEGFADRGYEVLRSMLVDNDDALVKQQLPNFIPNYYRGAYYQYPEVAGKSSHLFNTGTCAWFFRCVVELMYGITKTSTSIKINPCIPSHMLPCSVEFKAFGQAVNIHYESRTDIEDLEFTLQNASISNHMSAPEIMLDGSQNKALISVYIPTTEIKDSPQRAENVQA</sequence>
<dbReference type="RefSeq" id="WP_311368788.1">
    <property type="nucleotide sequence ID" value="NZ_JAVRHX010000002.1"/>
</dbReference>
<feature type="domain" description="Glycosyl hydrolase 94 supersandwich" evidence="3">
    <location>
        <begin position="99"/>
        <end position="313"/>
    </location>
</feature>
<gene>
    <name evidence="5" type="ORF">RM552_10515</name>
</gene>
<organism evidence="5 6">
    <name type="scientific">Glaciecola petra</name>
    <dbReference type="NCBI Taxonomy" id="3075602"/>
    <lineage>
        <taxon>Bacteria</taxon>
        <taxon>Pseudomonadati</taxon>
        <taxon>Pseudomonadota</taxon>
        <taxon>Gammaproteobacteria</taxon>
        <taxon>Alteromonadales</taxon>
        <taxon>Alteromonadaceae</taxon>
        <taxon>Glaciecola</taxon>
    </lineage>
</organism>
<dbReference type="Gene3D" id="2.70.98.40">
    <property type="entry name" value="Glycoside hydrolase, family 65, N-terminal domain"/>
    <property type="match status" value="1"/>
</dbReference>
<feature type="domain" description="Glycosyl hydrolase 94 catalytic" evidence="4">
    <location>
        <begin position="332"/>
        <end position="725"/>
    </location>
</feature>
<accession>A0ABU2ZRL4</accession>
<reference evidence="5 6" key="1">
    <citation type="submission" date="2023-09" db="EMBL/GenBank/DDBJ databases">
        <authorList>
            <person name="Rey-Velasco X."/>
        </authorList>
    </citation>
    <scope>NUCLEOTIDE SEQUENCE [LARGE SCALE GENOMIC DNA]</scope>
    <source>
        <strain evidence="5 6">P117</strain>
    </source>
</reference>
<evidence type="ECO:0000256" key="2">
    <source>
        <dbReference type="ARBA" id="ARBA00022679"/>
    </source>
</evidence>
<dbReference type="SUPFAM" id="SSF74650">
    <property type="entry name" value="Galactose mutarotase-like"/>
    <property type="match status" value="1"/>
</dbReference>
<dbReference type="InterPro" id="IPR008928">
    <property type="entry name" value="6-hairpin_glycosidase_sf"/>
</dbReference>